<evidence type="ECO:0008006" key="3">
    <source>
        <dbReference type="Google" id="ProtNLM"/>
    </source>
</evidence>
<gene>
    <name evidence="1" type="ORF">mvi_61990</name>
</gene>
<keyword evidence="1" id="KW-0614">Plasmid</keyword>
<accession>A0A8H9C9Y6</accession>
<proteinExistence type="predicted"/>
<evidence type="ECO:0000313" key="2">
    <source>
        <dbReference type="Proteomes" id="UP000663508"/>
    </source>
</evidence>
<dbReference type="InterPro" id="IPR012334">
    <property type="entry name" value="Pectin_lyas_fold"/>
</dbReference>
<dbReference type="Gene3D" id="2.160.20.10">
    <property type="entry name" value="Single-stranded right-handed beta-helix, Pectin lyase-like"/>
    <property type="match status" value="1"/>
</dbReference>
<name>A0A8H9C9Y6_9HYPH</name>
<evidence type="ECO:0000313" key="1">
    <source>
        <dbReference type="EMBL" id="BCM87738.1"/>
    </source>
</evidence>
<dbReference type="InterPro" id="IPR011050">
    <property type="entry name" value="Pectin_lyase_fold/virulence"/>
</dbReference>
<dbReference type="Proteomes" id="UP000663508">
    <property type="component" value="Plasmid pVL1_2"/>
</dbReference>
<organism evidence="1 2">
    <name type="scientific">Methylobacterium indicum</name>
    <dbReference type="NCBI Taxonomy" id="1775910"/>
    <lineage>
        <taxon>Bacteria</taxon>
        <taxon>Pseudomonadati</taxon>
        <taxon>Pseudomonadota</taxon>
        <taxon>Alphaproteobacteria</taxon>
        <taxon>Hyphomicrobiales</taxon>
        <taxon>Methylobacteriaceae</taxon>
        <taxon>Methylobacterium</taxon>
    </lineage>
</organism>
<dbReference type="AlphaFoldDB" id="A0A8H9C9Y6"/>
<dbReference type="SUPFAM" id="SSF51126">
    <property type="entry name" value="Pectin lyase-like"/>
    <property type="match status" value="2"/>
</dbReference>
<dbReference type="EMBL" id="AP024147">
    <property type="protein sequence ID" value="BCM87738.1"/>
    <property type="molecule type" value="Genomic_DNA"/>
</dbReference>
<protein>
    <recommendedName>
        <fullName evidence="3">Pectate lyase superfamily protein domain-containing protein</fullName>
    </recommendedName>
</protein>
<dbReference type="KEGG" id="mind:mvi_61990"/>
<geneLocation type="plasmid" evidence="1 2">
    <name>pVL1_2</name>
</geneLocation>
<sequence>MSTAITTNVDNIVNRVTDGFYQTSTATKAEGWPIDTNNWCHLISQTHTNGDNYFAMQIAGGFFDTDLFYIRKTNGNGNEAWHDIVHSRYVPVNVRSFGGKVDGVTDDGPAFTAARDAAVGYGIIDVPPGPYHVAGGIGVSDPEPKLWRLAGNSYDGGGAPVVNVVSGDVVETFFEGMKYFGRQGGNAKRPNQTVMRVDGVFDQAGSGGNPNTVRFNTDLRPVTIKDNVWGVSAVMTSRATSVPQQVGDVVGQHVSLNGSVFRPAYEPGETVQPRSQVWAGYLENNDQTNLDAHQAGSQVGLENDIYCNGDDPYGYRIINQMVGGRSIAAKDGGRPAQVGYAMNVSTTDDDCSFGTILFYRGKHYKAAIDMSQAVALNNQPTLLLPNHGTIAWESSNAVTTRYIDGVIQHRLYGNEFYNIDQDGNSTQPGYVKAPYLRLDDRDAPTSTSDPRGVYGDTLFSGNYLYRKTSSGWYRTEIHSF</sequence>
<dbReference type="RefSeq" id="WP_207183929.1">
    <property type="nucleotide sequence ID" value="NZ_AP024147.1"/>
</dbReference>
<reference evidence="1" key="1">
    <citation type="submission" date="2020-11" db="EMBL/GenBank/DDBJ databases">
        <title>Complete genome sequence of a novel pathogenic Methylobacterium strain isolated from rice in Vietnam.</title>
        <authorList>
            <person name="Lai K."/>
            <person name="Okazaki S."/>
            <person name="Higashi K."/>
            <person name="Mori H."/>
            <person name="Toyoda A."/>
            <person name="Kurokawa K."/>
        </authorList>
    </citation>
    <scope>NUCLEOTIDE SEQUENCE</scope>
    <source>
        <strain evidence="1">VL1</strain>
        <plasmid evidence="1">pVL1_2</plasmid>
    </source>
</reference>